<name>A0A2T5VAR2_9HYPH</name>
<evidence type="ECO:0000256" key="1">
    <source>
        <dbReference type="ARBA" id="ARBA00023186"/>
    </source>
</evidence>
<dbReference type="PANTHER" id="PTHR34227:SF1">
    <property type="entry name" value="DIMETHYL SULFOXIDE REDUCTASE CHAPERONE-RELATED"/>
    <property type="match status" value="1"/>
</dbReference>
<accession>A0A2T5VAR2</accession>
<protein>
    <submittedName>
        <fullName evidence="2">TorA maturation chaperone TorD</fullName>
    </submittedName>
</protein>
<dbReference type="InterPro" id="IPR020945">
    <property type="entry name" value="DMSO/NO3_reduct_chaperone"/>
</dbReference>
<dbReference type="EMBL" id="QAYG01000003">
    <property type="protein sequence ID" value="PTW60839.1"/>
    <property type="molecule type" value="Genomic_DNA"/>
</dbReference>
<dbReference type="AlphaFoldDB" id="A0A2T5VAR2"/>
<sequence length="224" mass="24269">MAESARSVHVRNPGAGALALEADLPAEEIGRAESYRLLSLLFAGPLPGDLVATLGNADPDDTALGRSLARLGECARDAGRSGIAADYSILFIGAPSPRLMPYASYYRDGHLFGHTLADLRADLTDLGIAAFEGASEPEDHLATLCEVMAGLILGSFGERAPIAAQKSFFERYLLSWCDRFFDDLEEAEEADRFYRAVAGLGRTFFNLEAEGFRMVASGRWSERK</sequence>
<evidence type="ECO:0000313" key="2">
    <source>
        <dbReference type="EMBL" id="PTW60839.1"/>
    </source>
</evidence>
<dbReference type="Proteomes" id="UP000244081">
    <property type="component" value="Unassembled WGS sequence"/>
</dbReference>
<dbReference type="Gene3D" id="1.10.3480.10">
    <property type="entry name" value="TorD-like"/>
    <property type="match status" value="1"/>
</dbReference>
<proteinExistence type="predicted"/>
<dbReference type="InterPro" id="IPR036411">
    <property type="entry name" value="TorD-like_sf"/>
</dbReference>
<dbReference type="PANTHER" id="PTHR34227">
    <property type="entry name" value="CHAPERONE PROTEIN YCDY"/>
    <property type="match status" value="1"/>
</dbReference>
<reference evidence="2 3" key="1">
    <citation type="submission" date="2018-04" db="EMBL/GenBank/DDBJ databases">
        <title>Genomic Encyclopedia of Archaeal and Bacterial Type Strains, Phase II (KMG-II): from individual species to whole genera.</title>
        <authorList>
            <person name="Goeker M."/>
        </authorList>
    </citation>
    <scope>NUCLEOTIDE SEQUENCE [LARGE SCALE GENOMIC DNA]</scope>
    <source>
        <strain evidence="2 3">DSM 23382</strain>
    </source>
</reference>
<dbReference type="OrthoDB" id="8526323at2"/>
<evidence type="ECO:0000313" key="3">
    <source>
        <dbReference type="Proteomes" id="UP000244081"/>
    </source>
</evidence>
<keyword evidence="3" id="KW-1185">Reference proteome</keyword>
<dbReference type="SUPFAM" id="SSF89155">
    <property type="entry name" value="TorD-like"/>
    <property type="match status" value="1"/>
</dbReference>
<organism evidence="2 3">
    <name type="scientific">Breoghania corrubedonensis</name>
    <dbReference type="NCBI Taxonomy" id="665038"/>
    <lineage>
        <taxon>Bacteria</taxon>
        <taxon>Pseudomonadati</taxon>
        <taxon>Pseudomonadota</taxon>
        <taxon>Alphaproteobacteria</taxon>
        <taxon>Hyphomicrobiales</taxon>
        <taxon>Stappiaceae</taxon>
        <taxon>Breoghania</taxon>
    </lineage>
</organism>
<keyword evidence="1" id="KW-0143">Chaperone</keyword>
<dbReference type="InterPro" id="IPR050289">
    <property type="entry name" value="TorD/DmsD_chaperones"/>
</dbReference>
<comment type="caution">
    <text evidence="2">The sequence shown here is derived from an EMBL/GenBank/DDBJ whole genome shotgun (WGS) entry which is preliminary data.</text>
</comment>
<gene>
    <name evidence="2" type="ORF">C8N35_10318</name>
</gene>
<dbReference type="RefSeq" id="WP_107989681.1">
    <property type="nucleotide sequence ID" value="NZ_QAYG01000003.1"/>
</dbReference>
<dbReference type="Pfam" id="PF02613">
    <property type="entry name" value="Nitrate_red_del"/>
    <property type="match status" value="1"/>
</dbReference>